<keyword evidence="2" id="KW-1185">Reference proteome</keyword>
<reference evidence="1 2" key="1">
    <citation type="submission" date="2020-08" db="EMBL/GenBank/DDBJ databases">
        <title>Genomic Encyclopedia of Type Strains, Phase III (KMG-III): the genomes of soil and plant-associated and newly described type strains.</title>
        <authorList>
            <person name="Whitman W."/>
        </authorList>
    </citation>
    <scope>NUCLEOTIDE SEQUENCE [LARGE SCALE GENOMIC DNA]</scope>
    <source>
        <strain evidence="1 2">CECT 8571</strain>
    </source>
</reference>
<evidence type="ECO:0000313" key="1">
    <source>
        <dbReference type="EMBL" id="MBB3167734.1"/>
    </source>
</evidence>
<protein>
    <submittedName>
        <fullName evidence="1">Uncharacterized protein</fullName>
    </submittedName>
</protein>
<organism evidence="1 2">
    <name type="scientific">Simiduia aestuariiviva</name>
    <dbReference type="NCBI Taxonomy" id="1510459"/>
    <lineage>
        <taxon>Bacteria</taxon>
        <taxon>Pseudomonadati</taxon>
        <taxon>Pseudomonadota</taxon>
        <taxon>Gammaproteobacteria</taxon>
        <taxon>Cellvibrionales</taxon>
        <taxon>Cellvibrionaceae</taxon>
        <taxon>Simiduia</taxon>
    </lineage>
</organism>
<name>A0A839UI58_9GAMM</name>
<dbReference type="Proteomes" id="UP000559987">
    <property type="component" value="Unassembled WGS sequence"/>
</dbReference>
<sequence>MGSKGSKAAKNAEGQIIHPYLDAPHFFTDRWLFARFYFEDGVGVFEYFVQPPKNWSDEDKKRVDHHFNVFELAGRFSKSAGDRAVTILQQVSSLLDYGIDEVQVKEVLIGSALRAFSVVNHWEVAMLHSLLDADLRR</sequence>
<dbReference type="EMBL" id="JACHXZ010000001">
    <property type="protein sequence ID" value="MBB3167734.1"/>
    <property type="molecule type" value="Genomic_DNA"/>
</dbReference>
<dbReference type="RefSeq" id="WP_183908707.1">
    <property type="nucleotide sequence ID" value="NZ_JACHXZ010000001.1"/>
</dbReference>
<comment type="caution">
    <text evidence="1">The sequence shown here is derived from an EMBL/GenBank/DDBJ whole genome shotgun (WGS) entry which is preliminary data.</text>
</comment>
<accession>A0A839UI58</accession>
<gene>
    <name evidence="1" type="ORF">FHS30_000910</name>
</gene>
<evidence type="ECO:0000313" key="2">
    <source>
        <dbReference type="Proteomes" id="UP000559987"/>
    </source>
</evidence>
<dbReference type="AlphaFoldDB" id="A0A839UI58"/>
<proteinExistence type="predicted"/>